<gene>
    <name evidence="1" type="ORF">Golob_002430</name>
</gene>
<dbReference type="Proteomes" id="UP000593572">
    <property type="component" value="Unassembled WGS sequence"/>
</dbReference>
<comment type="caution">
    <text evidence="1">The sequence shown here is derived from an EMBL/GenBank/DDBJ whole genome shotgun (WGS) entry which is preliminary data.</text>
</comment>
<name>A0A7J8N580_9ROSI</name>
<evidence type="ECO:0000313" key="1">
    <source>
        <dbReference type="EMBL" id="MBA0572066.1"/>
    </source>
</evidence>
<reference evidence="1 2" key="1">
    <citation type="journal article" date="2019" name="Genome Biol. Evol.">
        <title>Insights into the evolution of the New World diploid cottons (Gossypium, subgenus Houzingenia) based on genome sequencing.</title>
        <authorList>
            <person name="Grover C.E."/>
            <person name="Arick M.A. 2nd"/>
            <person name="Thrash A."/>
            <person name="Conover J.L."/>
            <person name="Sanders W.S."/>
            <person name="Peterson D.G."/>
            <person name="Frelichowski J.E."/>
            <person name="Scheffler J.A."/>
            <person name="Scheffler B.E."/>
            <person name="Wendel J.F."/>
        </authorList>
    </citation>
    <scope>NUCLEOTIDE SEQUENCE [LARGE SCALE GENOMIC DNA]</scope>
    <source>
        <strain evidence="1">157</strain>
        <tissue evidence="1">Leaf</tissue>
    </source>
</reference>
<organism evidence="1 2">
    <name type="scientific">Gossypium lobatum</name>
    <dbReference type="NCBI Taxonomy" id="34289"/>
    <lineage>
        <taxon>Eukaryota</taxon>
        <taxon>Viridiplantae</taxon>
        <taxon>Streptophyta</taxon>
        <taxon>Embryophyta</taxon>
        <taxon>Tracheophyta</taxon>
        <taxon>Spermatophyta</taxon>
        <taxon>Magnoliopsida</taxon>
        <taxon>eudicotyledons</taxon>
        <taxon>Gunneridae</taxon>
        <taxon>Pentapetalae</taxon>
        <taxon>rosids</taxon>
        <taxon>malvids</taxon>
        <taxon>Malvales</taxon>
        <taxon>Malvaceae</taxon>
        <taxon>Malvoideae</taxon>
        <taxon>Gossypium</taxon>
    </lineage>
</organism>
<dbReference type="EMBL" id="JABEZX010000012">
    <property type="protein sequence ID" value="MBA0572066.1"/>
    <property type="molecule type" value="Genomic_DNA"/>
</dbReference>
<feature type="non-terminal residue" evidence="1">
    <location>
        <position position="1"/>
    </location>
</feature>
<dbReference type="AlphaFoldDB" id="A0A7J8N580"/>
<evidence type="ECO:0000313" key="2">
    <source>
        <dbReference type="Proteomes" id="UP000593572"/>
    </source>
</evidence>
<protein>
    <recommendedName>
        <fullName evidence="3">RNase H type-1 domain-containing protein</fullName>
    </recommendedName>
</protein>
<sequence length="365" mass="42276">MLAWDKVCMLKGMGELEFRDIRLFNIALLSRQVWRLLTINNTLCYDVLSSKYFPEGDIFQSKKVDKSLFTWNSIATVARTVYERKVHELLTRGSFLNKWAWGLIDFFGKRYGNLKLSQKLGCSLGSWDCPNARAVLTIGGLDGKIINNDFSSCIDWLKEAMRERVKSLSKEFRIHNVINRPILSPQFVDKKWEKLPTDKVQINFDASIINEKIGFGVLARDSEGFVMDCASLANRIRNRRVDITIMRHRINDLFKSKDMLNNVEFKWVNRNCNKSTNFMSKNAITNNCNLNFGMDYPTAMLEFVMVACQTMWSPFCELLEYMQTKIAVFPWYVRALPASWVREFPSLSSHSLPHIQSSGETYPDC</sequence>
<proteinExistence type="predicted"/>
<evidence type="ECO:0008006" key="3">
    <source>
        <dbReference type="Google" id="ProtNLM"/>
    </source>
</evidence>
<accession>A0A7J8N580</accession>
<keyword evidence="2" id="KW-1185">Reference proteome</keyword>